<gene>
    <name evidence="1" type="ORF">B7P43_G15628</name>
</gene>
<dbReference type="OrthoDB" id="6145499at2759"/>
<dbReference type="InParanoid" id="A0A2J7R2C2"/>
<keyword evidence="2" id="KW-1185">Reference proteome</keyword>
<evidence type="ECO:0000313" key="1">
    <source>
        <dbReference type="EMBL" id="PNF34985.1"/>
    </source>
</evidence>
<accession>A0A2J7R2C2</accession>
<comment type="caution">
    <text evidence="1">The sequence shown here is derived from an EMBL/GenBank/DDBJ whole genome shotgun (WGS) entry which is preliminary data.</text>
</comment>
<dbReference type="STRING" id="105785.A0A2J7R2C2"/>
<sequence>MEVEDLLASVPPVVTCSVTNHQSSSAGICVSSALAQTPVVQHPSECVLGPSGDTIVENLQMSDISYLAPTHTLQGVLKDSKNITNNMVNSDLASDSEENQGVEMASSESNGCIVHNSTIIPNVSNSSEQMQVNQTMVTNDESLPSSPVTSFEIFDDPDTRGLESGKQIADILRLLSASGQIQGIQLTASVTNETNPLSSNVFEASGVRAAEILNFLSASGQIQDIQLASSVETGNTSENLSETASKTSENILYLTSPSLSNVNLSNGIMPVFTSSIVESNQIDNTPNIAQMRNSRIVLHVQDAPIILDPDKSVEALDSTINMVSPSILLPSTTQPDSSELSSLLSGIVFPPSSQCADGIVPLAKDYQEKNWCSSPHNVPMMQQSDLNLVTPTNQVLFTVPNTKEPHSYDKAQEMRNVLKDIAKDADICRCNPCKCDPSDEACQVCHAETETETISDISVVSSNSSTRKRAQSDVSHVKKLGALQVNTKSSGNDPYMTSEIGNQCSDSFSSHEHKRVVVESSTNEPMPAEVESPHYSNENFMEIADNITLGESSRSAQTNHSYGSTNLDSWQNPGCSVDMLIVPHILPPNELQNHHEADTSENNNVEMDINKLSGSCECCGKNTKKTSHSEAESNNNGTNSREPCCVVVCLKTLEHMRRILDKGCCSGAENSLRALALQILSVKSSYCSGKQK</sequence>
<organism evidence="1 2">
    <name type="scientific">Cryptotermes secundus</name>
    <dbReference type="NCBI Taxonomy" id="105785"/>
    <lineage>
        <taxon>Eukaryota</taxon>
        <taxon>Metazoa</taxon>
        <taxon>Ecdysozoa</taxon>
        <taxon>Arthropoda</taxon>
        <taxon>Hexapoda</taxon>
        <taxon>Insecta</taxon>
        <taxon>Pterygota</taxon>
        <taxon>Neoptera</taxon>
        <taxon>Polyneoptera</taxon>
        <taxon>Dictyoptera</taxon>
        <taxon>Blattodea</taxon>
        <taxon>Blattoidea</taxon>
        <taxon>Termitoidae</taxon>
        <taxon>Kalotermitidae</taxon>
        <taxon>Cryptotermitinae</taxon>
        <taxon>Cryptotermes</taxon>
    </lineage>
</organism>
<dbReference type="AlphaFoldDB" id="A0A2J7R2C2"/>
<dbReference type="Proteomes" id="UP000235965">
    <property type="component" value="Unassembled WGS sequence"/>
</dbReference>
<proteinExistence type="predicted"/>
<dbReference type="EMBL" id="NEVH01007841">
    <property type="protein sequence ID" value="PNF34985.1"/>
    <property type="molecule type" value="Genomic_DNA"/>
</dbReference>
<reference evidence="1 2" key="1">
    <citation type="submission" date="2017-12" db="EMBL/GenBank/DDBJ databases">
        <title>Hemimetabolous genomes reveal molecular basis of termite eusociality.</title>
        <authorList>
            <person name="Harrison M.C."/>
            <person name="Jongepier E."/>
            <person name="Robertson H.M."/>
            <person name="Arning N."/>
            <person name="Bitard-Feildel T."/>
            <person name="Chao H."/>
            <person name="Childers C.P."/>
            <person name="Dinh H."/>
            <person name="Doddapaneni H."/>
            <person name="Dugan S."/>
            <person name="Gowin J."/>
            <person name="Greiner C."/>
            <person name="Han Y."/>
            <person name="Hu H."/>
            <person name="Hughes D.S.T."/>
            <person name="Huylmans A.-K."/>
            <person name="Kemena C."/>
            <person name="Kremer L.P.M."/>
            <person name="Lee S.L."/>
            <person name="Lopez-Ezquerra A."/>
            <person name="Mallet L."/>
            <person name="Monroy-Kuhn J.M."/>
            <person name="Moser A."/>
            <person name="Murali S.C."/>
            <person name="Muzny D.M."/>
            <person name="Otani S."/>
            <person name="Piulachs M.-D."/>
            <person name="Poelchau M."/>
            <person name="Qu J."/>
            <person name="Schaub F."/>
            <person name="Wada-Katsumata A."/>
            <person name="Worley K.C."/>
            <person name="Xie Q."/>
            <person name="Ylla G."/>
            <person name="Poulsen M."/>
            <person name="Gibbs R.A."/>
            <person name="Schal C."/>
            <person name="Richards S."/>
            <person name="Belles X."/>
            <person name="Korb J."/>
            <person name="Bornberg-Bauer E."/>
        </authorList>
    </citation>
    <scope>NUCLEOTIDE SEQUENCE [LARGE SCALE GENOMIC DNA]</scope>
    <source>
        <tissue evidence="1">Whole body</tissue>
    </source>
</reference>
<protein>
    <submittedName>
        <fullName evidence="1">Uncharacterized protein</fullName>
    </submittedName>
</protein>
<name>A0A2J7R2C2_9NEOP</name>
<evidence type="ECO:0000313" key="2">
    <source>
        <dbReference type="Proteomes" id="UP000235965"/>
    </source>
</evidence>